<dbReference type="Gene3D" id="2.70.150.10">
    <property type="entry name" value="Calcium-transporting ATPase, cytoplasmic transduction domain A"/>
    <property type="match status" value="1"/>
</dbReference>
<dbReference type="Pfam" id="PF00690">
    <property type="entry name" value="Cation_ATPase_N"/>
    <property type="match status" value="1"/>
</dbReference>
<evidence type="ECO:0000256" key="2">
    <source>
        <dbReference type="ARBA" id="ARBA00022842"/>
    </source>
</evidence>
<dbReference type="PANTHER" id="PTHR24093:SF369">
    <property type="entry name" value="CALCIUM-TRANSPORTING ATPASE"/>
    <property type="match status" value="1"/>
</dbReference>
<evidence type="ECO:0000259" key="4">
    <source>
        <dbReference type="Pfam" id="PF00122"/>
    </source>
</evidence>
<keyword evidence="7" id="KW-1185">Reference proteome</keyword>
<gene>
    <name evidence="6" type="ORF">GSPATT00005154001</name>
</gene>
<dbReference type="GO" id="GO:0012505">
    <property type="term" value="C:endomembrane system"/>
    <property type="evidence" value="ECO:0007669"/>
    <property type="project" value="UniProtKB-SubCell"/>
</dbReference>
<dbReference type="GeneID" id="5013587"/>
<feature type="transmembrane region" description="Helical" evidence="3">
    <location>
        <begin position="330"/>
        <end position="348"/>
    </location>
</feature>
<dbReference type="AlphaFoldDB" id="A0BPD8"/>
<dbReference type="EMBL" id="CT868008">
    <property type="protein sequence ID" value="CAK60405.1"/>
    <property type="molecule type" value="Genomic_DNA"/>
</dbReference>
<feature type="domain" description="P-type ATPase A" evidence="4">
    <location>
        <begin position="181"/>
        <end position="306"/>
    </location>
</feature>
<dbReference type="OrthoDB" id="3352408at2759"/>
<protein>
    <submittedName>
        <fullName evidence="6">Uncharacterized protein</fullName>
    </submittedName>
</protein>
<keyword evidence="3" id="KW-0472">Membrane</keyword>
<dbReference type="KEGG" id="ptm:GSPATT00005154001"/>
<reference evidence="6 7" key="1">
    <citation type="journal article" date="2006" name="Nature">
        <title>Global trends of whole-genome duplications revealed by the ciliate Paramecium tetraurelia.</title>
        <authorList>
            <consortium name="Genoscope"/>
            <person name="Aury J.-M."/>
            <person name="Jaillon O."/>
            <person name="Duret L."/>
            <person name="Noel B."/>
            <person name="Jubin C."/>
            <person name="Porcel B.M."/>
            <person name="Segurens B."/>
            <person name="Daubin V."/>
            <person name="Anthouard V."/>
            <person name="Aiach N."/>
            <person name="Arnaiz O."/>
            <person name="Billaut A."/>
            <person name="Beisson J."/>
            <person name="Blanc I."/>
            <person name="Bouhouche K."/>
            <person name="Camara F."/>
            <person name="Duharcourt S."/>
            <person name="Guigo R."/>
            <person name="Gogendeau D."/>
            <person name="Katinka M."/>
            <person name="Keller A.-M."/>
            <person name="Kissmehl R."/>
            <person name="Klotz C."/>
            <person name="Koll F."/>
            <person name="Le Moue A."/>
            <person name="Lepere C."/>
            <person name="Malinsky S."/>
            <person name="Nowacki M."/>
            <person name="Nowak J.K."/>
            <person name="Plattner H."/>
            <person name="Poulain J."/>
            <person name="Ruiz F."/>
            <person name="Serrano V."/>
            <person name="Zagulski M."/>
            <person name="Dessen P."/>
            <person name="Betermier M."/>
            <person name="Weissenbach J."/>
            <person name="Scarpelli C."/>
            <person name="Schachter V."/>
            <person name="Sperling L."/>
            <person name="Meyer E."/>
            <person name="Cohen J."/>
            <person name="Wincker P."/>
        </authorList>
    </citation>
    <scope>NUCLEOTIDE SEQUENCE [LARGE SCALE GENOMIC DNA]</scope>
    <source>
        <strain evidence="6 7">Stock d4-2</strain>
    </source>
</reference>
<keyword evidence="2" id="KW-0460">Magnesium</keyword>
<dbReference type="STRING" id="5888.A0BPD8"/>
<dbReference type="Proteomes" id="UP000000600">
    <property type="component" value="Unassembled WGS sequence"/>
</dbReference>
<dbReference type="InterPro" id="IPR023298">
    <property type="entry name" value="ATPase_P-typ_TM_dom_sf"/>
</dbReference>
<dbReference type="eggNOG" id="KOG0204">
    <property type="taxonomic scope" value="Eukaryota"/>
</dbReference>
<dbReference type="SUPFAM" id="SSF81665">
    <property type="entry name" value="Calcium ATPase, transmembrane domain M"/>
    <property type="match status" value="1"/>
</dbReference>
<keyword evidence="3" id="KW-0812">Transmembrane</keyword>
<evidence type="ECO:0000256" key="1">
    <source>
        <dbReference type="ARBA" id="ARBA00004127"/>
    </source>
</evidence>
<feature type="transmembrane region" description="Helical" evidence="3">
    <location>
        <begin position="140"/>
        <end position="162"/>
    </location>
</feature>
<proteinExistence type="predicted"/>
<dbReference type="InParanoid" id="A0BPD8"/>
<dbReference type="InterPro" id="IPR059000">
    <property type="entry name" value="ATPase_P-type_domA"/>
</dbReference>
<feature type="domain" description="Cation-transporting P-type ATPase N-terminal" evidence="5">
    <location>
        <begin position="61"/>
        <end position="126"/>
    </location>
</feature>
<evidence type="ECO:0000313" key="6">
    <source>
        <dbReference type="EMBL" id="CAK60405.1"/>
    </source>
</evidence>
<evidence type="ECO:0000259" key="5">
    <source>
        <dbReference type="Pfam" id="PF00690"/>
    </source>
</evidence>
<dbReference type="SUPFAM" id="SSF81653">
    <property type="entry name" value="Calcium ATPase, transduction domain A"/>
    <property type="match status" value="1"/>
</dbReference>
<dbReference type="InterPro" id="IPR004014">
    <property type="entry name" value="ATPase_P-typ_cation-transptr_N"/>
</dbReference>
<dbReference type="InterPro" id="IPR008250">
    <property type="entry name" value="ATPase_P-typ_transduc_dom_A_sf"/>
</dbReference>
<evidence type="ECO:0000313" key="7">
    <source>
        <dbReference type="Proteomes" id="UP000000600"/>
    </source>
</evidence>
<comment type="subcellular location">
    <subcellularLocation>
        <location evidence="1">Endomembrane system</location>
        <topology evidence="1">Multi-pass membrane protein</topology>
    </subcellularLocation>
</comment>
<organism evidence="6 7">
    <name type="scientific">Paramecium tetraurelia</name>
    <dbReference type="NCBI Taxonomy" id="5888"/>
    <lineage>
        <taxon>Eukaryota</taxon>
        <taxon>Sar</taxon>
        <taxon>Alveolata</taxon>
        <taxon>Ciliophora</taxon>
        <taxon>Intramacronucleata</taxon>
        <taxon>Oligohymenophorea</taxon>
        <taxon>Peniculida</taxon>
        <taxon>Parameciidae</taxon>
        <taxon>Paramecium</taxon>
    </lineage>
</organism>
<sequence>MQSPNKSALSHRDQADDVRPLAVQEQLDLGPFKITPQQLQQIFHLNTRRSTCEELDYLVQQGGIDWLIDGLHTSIKDGINDDQDQRIQVYGHNKRIVRPPQTYCELLWNALEDFTMRVLLIASIASIVIEVATADNEHRHLAWIEGFAIFVAVLVCTNVAAMNDYSKEKQFRKLNAASEKSKIVAVIRNKQLIQIHEEQVLVGDICKLIEGMEIPADGVLLDASDVKVDESSMTGETHSITKGTINQCLKQKQELQDEGVQFGEQDRFKIPSPALLSGTRVLEGEGLFLICVVGDLSCLGQIKASLEQEEEEETPLQVKLTMIAEDIGKFGLISAVLIFFVLMIRFAIERGIANEWDHSKHWMEILNFIILSIVHCGSYSRYS</sequence>
<dbReference type="Pfam" id="PF00122">
    <property type="entry name" value="E1-E2_ATPase"/>
    <property type="match status" value="1"/>
</dbReference>
<accession>A0BPD8</accession>
<dbReference type="HOGENOM" id="CLU_699193_0_0_1"/>
<feature type="transmembrane region" description="Helical" evidence="3">
    <location>
        <begin position="114"/>
        <end position="134"/>
    </location>
</feature>
<feature type="transmembrane region" description="Helical" evidence="3">
    <location>
        <begin position="360"/>
        <end position="379"/>
    </location>
</feature>
<evidence type="ECO:0000256" key="3">
    <source>
        <dbReference type="SAM" id="Phobius"/>
    </source>
</evidence>
<keyword evidence="3" id="KW-1133">Transmembrane helix</keyword>
<dbReference type="Gene3D" id="1.20.1110.10">
    <property type="entry name" value="Calcium-transporting ATPase, transmembrane domain"/>
    <property type="match status" value="1"/>
</dbReference>
<dbReference type="RefSeq" id="XP_001427803.1">
    <property type="nucleotide sequence ID" value="XM_001427766.1"/>
</dbReference>
<dbReference type="PANTHER" id="PTHR24093">
    <property type="entry name" value="CATION TRANSPORTING ATPASE"/>
    <property type="match status" value="1"/>
</dbReference>
<name>A0BPD8_PARTE</name>